<reference evidence="2" key="1">
    <citation type="journal article" date="2021" name="Nat. Commun.">
        <title>Genetic determinants of endophytism in the Arabidopsis root mycobiome.</title>
        <authorList>
            <person name="Mesny F."/>
            <person name="Miyauchi S."/>
            <person name="Thiergart T."/>
            <person name="Pickel B."/>
            <person name="Atanasova L."/>
            <person name="Karlsson M."/>
            <person name="Huettel B."/>
            <person name="Barry K.W."/>
            <person name="Haridas S."/>
            <person name="Chen C."/>
            <person name="Bauer D."/>
            <person name="Andreopoulos W."/>
            <person name="Pangilinan J."/>
            <person name="LaButti K."/>
            <person name="Riley R."/>
            <person name="Lipzen A."/>
            <person name="Clum A."/>
            <person name="Drula E."/>
            <person name="Henrissat B."/>
            <person name="Kohler A."/>
            <person name="Grigoriev I.V."/>
            <person name="Martin F.M."/>
            <person name="Hacquard S."/>
        </authorList>
    </citation>
    <scope>NUCLEOTIDE SEQUENCE</scope>
    <source>
        <strain evidence="2">MPI-CAGE-CH-0235</strain>
    </source>
</reference>
<proteinExistence type="predicted"/>
<organism evidence="2 3">
    <name type="scientific">Stachybotrys elegans</name>
    <dbReference type="NCBI Taxonomy" id="80388"/>
    <lineage>
        <taxon>Eukaryota</taxon>
        <taxon>Fungi</taxon>
        <taxon>Dikarya</taxon>
        <taxon>Ascomycota</taxon>
        <taxon>Pezizomycotina</taxon>
        <taxon>Sordariomycetes</taxon>
        <taxon>Hypocreomycetidae</taxon>
        <taxon>Hypocreales</taxon>
        <taxon>Stachybotryaceae</taxon>
        <taxon>Stachybotrys</taxon>
    </lineage>
</organism>
<evidence type="ECO:0000313" key="2">
    <source>
        <dbReference type="EMBL" id="KAH7313614.1"/>
    </source>
</evidence>
<dbReference type="EMBL" id="JAGPNK010000009">
    <property type="protein sequence ID" value="KAH7313614.1"/>
    <property type="molecule type" value="Genomic_DNA"/>
</dbReference>
<dbReference type="AlphaFoldDB" id="A0A8K0SNT1"/>
<name>A0A8K0SNT1_9HYPO</name>
<evidence type="ECO:0000313" key="3">
    <source>
        <dbReference type="Proteomes" id="UP000813444"/>
    </source>
</evidence>
<gene>
    <name evidence="2" type="ORF">B0I35DRAFT_480291</name>
</gene>
<comment type="caution">
    <text evidence="2">The sequence shown here is derived from an EMBL/GenBank/DDBJ whole genome shotgun (WGS) entry which is preliminary data.</text>
</comment>
<accession>A0A8K0SNT1</accession>
<keyword evidence="3" id="KW-1185">Reference proteome</keyword>
<keyword evidence="1" id="KW-1133">Transmembrane helix</keyword>
<keyword evidence="1" id="KW-0812">Transmembrane</keyword>
<feature type="transmembrane region" description="Helical" evidence="1">
    <location>
        <begin position="57"/>
        <end position="74"/>
    </location>
</feature>
<keyword evidence="1" id="KW-0472">Membrane</keyword>
<protein>
    <submittedName>
        <fullName evidence="2">Uncharacterized protein</fullName>
    </submittedName>
</protein>
<evidence type="ECO:0000256" key="1">
    <source>
        <dbReference type="SAM" id="Phobius"/>
    </source>
</evidence>
<dbReference type="Proteomes" id="UP000813444">
    <property type="component" value="Unassembled WGS sequence"/>
</dbReference>
<sequence length="77" mass="8991">MLDHFSQYRIIVFINNLEDMAIFDRKRDEMLYFLGVVVVSKKELVQIIQRTLKLPQVVSYLTLAAVFISVTAIQEDL</sequence>